<name>A0ABV7T7V4_9GAMM</name>
<keyword evidence="6" id="KW-0143">Chaperone</keyword>
<evidence type="ECO:0000256" key="3">
    <source>
        <dbReference type="ARBA" id="ARBA00022692"/>
    </source>
</evidence>
<dbReference type="Pfam" id="PF09976">
    <property type="entry name" value="TPR_21"/>
    <property type="match status" value="1"/>
</dbReference>
<organism evidence="11 12">
    <name type="scientific">Stutzerimonas tarimensis</name>
    <dbReference type="NCBI Taxonomy" id="1507735"/>
    <lineage>
        <taxon>Bacteria</taxon>
        <taxon>Pseudomonadati</taxon>
        <taxon>Pseudomonadota</taxon>
        <taxon>Gammaproteobacteria</taxon>
        <taxon>Pseudomonadales</taxon>
        <taxon>Pseudomonadaceae</taxon>
        <taxon>Stutzerimonas</taxon>
    </lineage>
</organism>
<dbReference type="Proteomes" id="UP001595630">
    <property type="component" value="Unassembled WGS sequence"/>
</dbReference>
<accession>A0ABV7T7V4</accession>
<evidence type="ECO:0000256" key="1">
    <source>
        <dbReference type="ARBA" id="ARBA00004401"/>
    </source>
</evidence>
<dbReference type="PANTHER" id="PTHR38035:SF1">
    <property type="entry name" value="ANCILLARY SECYEG TRANSLOCON SUBUNIT"/>
    <property type="match status" value="1"/>
</dbReference>
<comment type="similarity">
    <text evidence="7">Belongs to the YfgM family.</text>
</comment>
<dbReference type="PANTHER" id="PTHR38035">
    <property type="entry name" value="UPF0070 PROTEIN YFGM"/>
    <property type="match status" value="1"/>
</dbReference>
<evidence type="ECO:0000259" key="10">
    <source>
        <dbReference type="Pfam" id="PF09976"/>
    </source>
</evidence>
<feature type="transmembrane region" description="Helical" evidence="9">
    <location>
        <begin position="21"/>
        <end position="41"/>
    </location>
</feature>
<dbReference type="EMBL" id="JBHRXZ010000024">
    <property type="protein sequence ID" value="MFC3609087.1"/>
    <property type="molecule type" value="Genomic_DNA"/>
</dbReference>
<feature type="domain" description="Ancillary SecYEG translocon subunit/Cell division coordinator CpoB TPR" evidence="10">
    <location>
        <begin position="14"/>
        <end position="209"/>
    </location>
</feature>
<dbReference type="SUPFAM" id="SSF48452">
    <property type="entry name" value="TPR-like"/>
    <property type="match status" value="1"/>
</dbReference>
<comment type="subcellular location">
    <subcellularLocation>
        <location evidence="1">Cell membrane</location>
        <topology evidence="1">Single-pass type II membrane protein</topology>
    </subcellularLocation>
</comment>
<keyword evidence="4 9" id="KW-1133">Transmembrane helix</keyword>
<protein>
    <recommendedName>
        <fullName evidence="8">Ancillary SecYEG translocon subunit</fullName>
    </recommendedName>
</protein>
<comment type="caution">
    <text evidence="11">The sequence shown here is derived from an EMBL/GenBank/DDBJ whole genome shotgun (WGS) entry which is preliminary data.</text>
</comment>
<evidence type="ECO:0000256" key="7">
    <source>
        <dbReference type="ARBA" id="ARBA00024197"/>
    </source>
</evidence>
<evidence type="ECO:0000256" key="9">
    <source>
        <dbReference type="SAM" id="Phobius"/>
    </source>
</evidence>
<evidence type="ECO:0000256" key="6">
    <source>
        <dbReference type="ARBA" id="ARBA00023186"/>
    </source>
</evidence>
<evidence type="ECO:0000313" key="12">
    <source>
        <dbReference type="Proteomes" id="UP001595630"/>
    </source>
</evidence>
<dbReference type="RefSeq" id="WP_386366314.1">
    <property type="nucleotide sequence ID" value="NZ_JBHRXZ010000024.1"/>
</dbReference>
<dbReference type="Gene3D" id="1.25.40.10">
    <property type="entry name" value="Tetratricopeptide repeat domain"/>
    <property type="match status" value="1"/>
</dbReference>
<gene>
    <name evidence="11" type="ORF">ACFOMF_14995</name>
</gene>
<reference evidence="12" key="1">
    <citation type="journal article" date="2019" name="Int. J. Syst. Evol. Microbiol.">
        <title>The Global Catalogue of Microorganisms (GCM) 10K type strain sequencing project: providing services to taxonomists for standard genome sequencing and annotation.</title>
        <authorList>
            <consortium name="The Broad Institute Genomics Platform"/>
            <consortium name="The Broad Institute Genome Sequencing Center for Infectious Disease"/>
            <person name="Wu L."/>
            <person name="Ma J."/>
        </authorList>
    </citation>
    <scope>NUCLEOTIDE SEQUENCE [LARGE SCALE GENOMIC DNA]</scope>
    <source>
        <strain evidence="12">KCTC 42447</strain>
    </source>
</reference>
<evidence type="ECO:0000313" key="11">
    <source>
        <dbReference type="EMBL" id="MFC3609087.1"/>
    </source>
</evidence>
<evidence type="ECO:0000256" key="4">
    <source>
        <dbReference type="ARBA" id="ARBA00022989"/>
    </source>
</evidence>
<dbReference type="InterPro" id="IPR011990">
    <property type="entry name" value="TPR-like_helical_dom_sf"/>
</dbReference>
<evidence type="ECO:0000256" key="5">
    <source>
        <dbReference type="ARBA" id="ARBA00023136"/>
    </source>
</evidence>
<keyword evidence="12" id="KW-1185">Reference proteome</keyword>
<evidence type="ECO:0000256" key="8">
    <source>
        <dbReference type="ARBA" id="ARBA00024235"/>
    </source>
</evidence>
<keyword evidence="5 9" id="KW-0472">Membrane</keyword>
<keyword evidence="2" id="KW-1003">Cell membrane</keyword>
<dbReference type="InterPro" id="IPR018704">
    <property type="entry name" value="SecYEG/CpoB_TPR"/>
</dbReference>
<proteinExistence type="inferred from homology"/>
<dbReference type="PIRSF" id="PIRSF006170">
    <property type="entry name" value="YfgM"/>
    <property type="match status" value="1"/>
</dbReference>
<sequence>MASGSDDEQLAQIKDWWQRNGMPLLVGAVLALVLVFGWQGWQRHQANQAQSGSVLYQELLTRVLDDGQPNTAEIVRLGNRLKDDHGRSHYAQYGRLLLAKVAVDEGRLEDAASELRAVVDAPADDTLEELSRQRLALVLAAQGQAEQGLALIDGEAAEFFRASREEIRGDLLLQLGQEERARAAYVKAMESQAPDAAVGALQMKVDDLAREEA</sequence>
<dbReference type="InterPro" id="IPR026039">
    <property type="entry name" value="YfgM"/>
</dbReference>
<evidence type="ECO:0000256" key="2">
    <source>
        <dbReference type="ARBA" id="ARBA00022475"/>
    </source>
</evidence>
<keyword evidence="3 9" id="KW-0812">Transmembrane</keyword>